<gene>
    <name evidence="1" type="ORF">O6H91_21G006000</name>
</gene>
<reference evidence="2" key="1">
    <citation type="journal article" date="2024" name="Proc. Natl. Acad. Sci. U.S.A.">
        <title>Extraordinary preservation of gene collinearity over three hundred million years revealed in homosporous lycophytes.</title>
        <authorList>
            <person name="Li C."/>
            <person name="Wickell D."/>
            <person name="Kuo L.Y."/>
            <person name="Chen X."/>
            <person name="Nie B."/>
            <person name="Liao X."/>
            <person name="Peng D."/>
            <person name="Ji J."/>
            <person name="Jenkins J."/>
            <person name="Williams M."/>
            <person name="Shu S."/>
            <person name="Plott C."/>
            <person name="Barry K."/>
            <person name="Rajasekar S."/>
            <person name="Grimwood J."/>
            <person name="Han X."/>
            <person name="Sun S."/>
            <person name="Hou Z."/>
            <person name="He W."/>
            <person name="Dai G."/>
            <person name="Sun C."/>
            <person name="Schmutz J."/>
            <person name="Leebens-Mack J.H."/>
            <person name="Li F.W."/>
            <person name="Wang L."/>
        </authorList>
    </citation>
    <scope>NUCLEOTIDE SEQUENCE [LARGE SCALE GENOMIC DNA]</scope>
    <source>
        <strain evidence="2">cv. PW_Plant_1</strain>
    </source>
</reference>
<comment type="caution">
    <text evidence="1">The sequence shown here is derived from an EMBL/GenBank/DDBJ whole genome shotgun (WGS) entry which is preliminary data.</text>
</comment>
<dbReference type="EMBL" id="CM055112">
    <property type="protein sequence ID" value="KAJ7516955.1"/>
    <property type="molecule type" value="Genomic_DNA"/>
</dbReference>
<evidence type="ECO:0000313" key="1">
    <source>
        <dbReference type="EMBL" id="KAJ7516955.1"/>
    </source>
</evidence>
<sequence length="578" mass="64575">MGKFNGWLFRFFGGKKTSKSSKKNCCSDEGGQDNVKRAPKKKGKWSFRGGRSSRLRNFDTTEGTSQLGPTREQRFEIMETEQEQSKYAMAVSAASAAVAEAALAAANAAAAVARLTGNNFSFHSTTSREEWAAIKIQTAFRGYLSRRALRALKGLVRLQALFRGHRVRKQAAMTLRCMQALVKVQARIRARRVRMSAEGQAVQQQLSQRRRCQEVRPRKSMDGWKASSGTIEDLQAKIEKRQEAAKKRERTLAYAMSQQRILRDDSSAIDFESDTPHSEWSWLERWMAARPWESTSAEDLKGVYGNSATVGNCYEDSTKVLEFEYNKKGLRNKTKLGSTPESLSIAPNTSSSNSTGMLTWPSPSLESFRQAESSPRFGLSGKQPSSASALLSHPSSTPSIGGRSTRSGLPMDLQERGLYALKGHLISKQEECVLSSTNSSPAFNSSLPKSAMNRGMIGIWDFDQKENFLRGYAQSPNYMTPTKSTRAKVRSQSAPRQRPVGNRSPVVQVMQKKRYSLPWEDNISCSGTSKYRRSVSQLRTRNSTYGAPSLALDRSSNSLTDSRSFWSVGAQWRRPFRF</sequence>
<keyword evidence="2" id="KW-1185">Reference proteome</keyword>
<accession>A0ACC2AHB8</accession>
<organism evidence="1 2">
    <name type="scientific">Diphasiastrum complanatum</name>
    <name type="common">Issler's clubmoss</name>
    <name type="synonym">Lycopodium complanatum</name>
    <dbReference type="NCBI Taxonomy" id="34168"/>
    <lineage>
        <taxon>Eukaryota</taxon>
        <taxon>Viridiplantae</taxon>
        <taxon>Streptophyta</taxon>
        <taxon>Embryophyta</taxon>
        <taxon>Tracheophyta</taxon>
        <taxon>Lycopodiopsida</taxon>
        <taxon>Lycopodiales</taxon>
        <taxon>Lycopodiaceae</taxon>
        <taxon>Lycopodioideae</taxon>
        <taxon>Diphasiastrum</taxon>
    </lineage>
</organism>
<dbReference type="Proteomes" id="UP001162992">
    <property type="component" value="Chromosome 21"/>
</dbReference>
<protein>
    <submittedName>
        <fullName evidence="1">Uncharacterized protein</fullName>
    </submittedName>
</protein>
<proteinExistence type="predicted"/>
<name>A0ACC2AHB8_DIPCM</name>
<evidence type="ECO:0000313" key="2">
    <source>
        <dbReference type="Proteomes" id="UP001162992"/>
    </source>
</evidence>